<dbReference type="Proteomes" id="UP000270296">
    <property type="component" value="Unassembled WGS sequence"/>
</dbReference>
<dbReference type="SUPFAM" id="SSF52021">
    <property type="entry name" value="Carbamoyl phosphate synthetase, small subunit N-terminal domain"/>
    <property type="match status" value="1"/>
</dbReference>
<dbReference type="AlphaFoldDB" id="A0A183IYG7"/>
<reference evidence="4" key="1">
    <citation type="submission" date="2016-06" db="UniProtKB">
        <authorList>
            <consortium name="WormBaseParasite"/>
        </authorList>
    </citation>
    <scope>IDENTIFICATION</scope>
</reference>
<dbReference type="InterPro" id="IPR036480">
    <property type="entry name" value="CarbP_synth_ssu_N_sf"/>
</dbReference>
<proteinExistence type="predicted"/>
<gene>
    <name evidence="2" type="ORF">SBAD_LOCUS8665</name>
</gene>
<evidence type="ECO:0000313" key="4">
    <source>
        <dbReference type="WBParaSite" id="SBAD_0000897801-mRNA-1"/>
    </source>
</evidence>
<dbReference type="EMBL" id="UZAM01011834">
    <property type="protein sequence ID" value="VDP18474.1"/>
    <property type="molecule type" value="Genomic_DNA"/>
</dbReference>
<reference evidence="2 3" key="2">
    <citation type="submission" date="2018-11" db="EMBL/GenBank/DDBJ databases">
        <authorList>
            <consortium name="Pathogen Informatics"/>
        </authorList>
    </citation>
    <scope>NUCLEOTIDE SEQUENCE [LARGE SCALE GENOMIC DNA]</scope>
</reference>
<dbReference type="InterPro" id="IPR029062">
    <property type="entry name" value="Class_I_gatase-like"/>
</dbReference>
<evidence type="ECO:0000313" key="3">
    <source>
        <dbReference type="Proteomes" id="UP000270296"/>
    </source>
</evidence>
<dbReference type="SUPFAM" id="SSF52317">
    <property type="entry name" value="Class I glutamine amidotransferase-like"/>
    <property type="match status" value="1"/>
</dbReference>
<dbReference type="OrthoDB" id="434at2759"/>
<dbReference type="Gene3D" id="3.50.30.20">
    <property type="entry name" value="Carbamoyl-phosphate synthase small subunit, N-terminal domain"/>
    <property type="match status" value="1"/>
</dbReference>
<name>A0A183IYG7_9BILA</name>
<dbReference type="Pfam" id="PF00988">
    <property type="entry name" value="CPSase_sm_chain"/>
    <property type="match status" value="1"/>
</dbReference>
<evidence type="ECO:0000259" key="1">
    <source>
        <dbReference type="SMART" id="SM01097"/>
    </source>
</evidence>
<protein>
    <submittedName>
        <fullName evidence="4">CPSase_sm_chain domain-containing protein</fullName>
    </submittedName>
</protein>
<sequence>MVGYVESLTDPSYCRQLLVLTYPLIGNYGVPSDELDQDAIERYYESRKIWVSGLVVSEACDSASFSHWNAKFDLSSWLRKFGIPGIAGVDTRLLTKRIREYGSMEAKLVINNDDPLSYEFLDINERNLVAEVSRHEVCTIGDASTKPLVLVVDCGIKNNQIRCLLHRGAAVKIVPWNYPIAEESKFISMHDIWYDSSEVKHRTSAYTRLIGYYRCLAKLS</sequence>
<dbReference type="SMART" id="SM01097">
    <property type="entry name" value="CPSase_sm_chain"/>
    <property type="match status" value="1"/>
</dbReference>
<dbReference type="Gene3D" id="3.40.50.880">
    <property type="match status" value="1"/>
</dbReference>
<evidence type="ECO:0000313" key="2">
    <source>
        <dbReference type="EMBL" id="VDP18474.1"/>
    </source>
</evidence>
<dbReference type="WBParaSite" id="SBAD_0000897801-mRNA-1">
    <property type="protein sequence ID" value="SBAD_0000897801-mRNA-1"/>
    <property type="gene ID" value="SBAD_0000897801"/>
</dbReference>
<accession>A0A183IYG7</accession>
<keyword evidence="3" id="KW-1185">Reference proteome</keyword>
<dbReference type="InterPro" id="IPR002474">
    <property type="entry name" value="CarbamoylP_synth_ssu_N"/>
</dbReference>
<organism evidence="4">
    <name type="scientific">Soboliphyme baturini</name>
    <dbReference type="NCBI Taxonomy" id="241478"/>
    <lineage>
        <taxon>Eukaryota</taxon>
        <taxon>Metazoa</taxon>
        <taxon>Ecdysozoa</taxon>
        <taxon>Nematoda</taxon>
        <taxon>Enoplea</taxon>
        <taxon>Dorylaimia</taxon>
        <taxon>Dioctophymatida</taxon>
        <taxon>Dioctophymatoidea</taxon>
        <taxon>Soboliphymatidae</taxon>
        <taxon>Soboliphyme</taxon>
    </lineage>
</organism>
<feature type="domain" description="Carbamoyl-phosphate synthase small subunit N-terminal" evidence="1">
    <location>
        <begin position="1"/>
        <end position="109"/>
    </location>
</feature>